<dbReference type="CDD" id="cd00293">
    <property type="entry name" value="USP-like"/>
    <property type="match status" value="1"/>
</dbReference>
<feature type="domain" description="UspA" evidence="1">
    <location>
        <begin position="115"/>
        <end position="168"/>
    </location>
</feature>
<dbReference type="RefSeq" id="WP_015752791.1">
    <property type="nucleotide sequence ID" value="NC_013223.1"/>
</dbReference>
<protein>
    <submittedName>
        <fullName evidence="2">UspA domain protein</fullName>
    </submittedName>
</protein>
<dbReference type="EMBL" id="CP001734">
    <property type="protein sequence ID" value="ACV69657.1"/>
    <property type="molecule type" value="Genomic_DNA"/>
</dbReference>
<reference evidence="3" key="1">
    <citation type="submission" date="2009-09" db="EMBL/GenBank/DDBJ databases">
        <title>The complete chromosome of Desulfohalobium retbaense DSM 5692.</title>
        <authorList>
            <consortium name="US DOE Joint Genome Institute (JGI-PGF)"/>
            <person name="Lucas S."/>
            <person name="Copeland A."/>
            <person name="Lapidus A."/>
            <person name="Glavina del Rio T."/>
            <person name="Dalin E."/>
            <person name="Tice H."/>
            <person name="Bruce D."/>
            <person name="Goodwin L."/>
            <person name="Pitluck S."/>
            <person name="Kyrpides N."/>
            <person name="Mavromatis K."/>
            <person name="Ivanova N."/>
            <person name="Mikhailova N."/>
            <person name="Munk A.C."/>
            <person name="Brettin T."/>
            <person name="Detter J.C."/>
            <person name="Han C."/>
            <person name="Tapia R."/>
            <person name="Larimer F."/>
            <person name="Land M."/>
            <person name="Hauser L."/>
            <person name="Markowitz V."/>
            <person name="Cheng J.-F."/>
            <person name="Hugenholtz P."/>
            <person name="Woyke T."/>
            <person name="Wu D."/>
            <person name="Spring S."/>
            <person name="Klenk H.-P."/>
            <person name="Eisen J.A."/>
        </authorList>
    </citation>
    <scope>NUCLEOTIDE SEQUENCE [LARGE SCALE GENOMIC DNA]</scope>
    <source>
        <strain evidence="3">DSM 5692</strain>
    </source>
</reference>
<dbReference type="KEGG" id="drt:Dret_2375"/>
<evidence type="ECO:0000259" key="1">
    <source>
        <dbReference type="Pfam" id="PF00582"/>
    </source>
</evidence>
<organism evidence="2 3">
    <name type="scientific">Desulfohalobium retbaense (strain ATCC 49708 / DSM 5692 / JCM 16813 / HR100)</name>
    <dbReference type="NCBI Taxonomy" id="485915"/>
    <lineage>
        <taxon>Bacteria</taxon>
        <taxon>Pseudomonadati</taxon>
        <taxon>Thermodesulfobacteriota</taxon>
        <taxon>Desulfovibrionia</taxon>
        <taxon>Desulfovibrionales</taxon>
        <taxon>Desulfohalobiaceae</taxon>
        <taxon>Desulfohalobium</taxon>
    </lineage>
</organism>
<dbReference type="Pfam" id="PF00582">
    <property type="entry name" value="Usp"/>
    <property type="match status" value="1"/>
</dbReference>
<evidence type="ECO:0000313" key="3">
    <source>
        <dbReference type="Proteomes" id="UP000001052"/>
    </source>
</evidence>
<accession>C8X5G0</accession>
<dbReference type="OrthoDB" id="5420527at2"/>
<dbReference type="STRING" id="485915.Dret_2375"/>
<dbReference type="Gene3D" id="3.40.50.620">
    <property type="entry name" value="HUPs"/>
    <property type="match status" value="1"/>
</dbReference>
<proteinExistence type="predicted"/>
<evidence type="ECO:0000313" key="2">
    <source>
        <dbReference type="EMBL" id="ACV69657.1"/>
    </source>
</evidence>
<sequence length="169" mass="18446">MDTTKFLIAVDASDNALRAVTYTGDVLGALLSSSGEVPFRVTLLYIERLPDRDYYADEGAWKTSCEAHRRDMRDFLAQAGQLLKDKGLPESAVDVQYLDSCSSPFLSEGAACSRGTSIAQEIMRYLQAGEYGTAVVGRRGVSKAEEFLFGSVSSKIIHCARDCTVWVVA</sequence>
<reference evidence="2 3" key="2">
    <citation type="journal article" date="2010" name="Stand. Genomic Sci.">
        <title>Complete genome sequence of Desulfohalobium retbaense type strain (HR(100)).</title>
        <authorList>
            <person name="Spring S."/>
            <person name="Nolan M."/>
            <person name="Lapidus A."/>
            <person name="Glavina Del Rio T."/>
            <person name="Copeland A."/>
            <person name="Tice H."/>
            <person name="Cheng J.F."/>
            <person name="Lucas S."/>
            <person name="Land M."/>
            <person name="Chen F."/>
            <person name="Bruce D."/>
            <person name="Goodwin L."/>
            <person name="Pitluck S."/>
            <person name="Ivanova N."/>
            <person name="Mavromatis K."/>
            <person name="Mikhailova N."/>
            <person name="Pati A."/>
            <person name="Chen A."/>
            <person name="Palaniappan K."/>
            <person name="Hauser L."/>
            <person name="Chang Y.J."/>
            <person name="Jeffries C.D."/>
            <person name="Munk C."/>
            <person name="Kiss H."/>
            <person name="Chain P."/>
            <person name="Han C."/>
            <person name="Brettin T."/>
            <person name="Detter J.C."/>
            <person name="Schuler E."/>
            <person name="Goker M."/>
            <person name="Rohde M."/>
            <person name="Bristow J."/>
            <person name="Eisen J.A."/>
            <person name="Markowitz V."/>
            <person name="Hugenholtz P."/>
            <person name="Kyrpides N.C."/>
            <person name="Klenk H.P."/>
        </authorList>
    </citation>
    <scope>NUCLEOTIDE SEQUENCE [LARGE SCALE GENOMIC DNA]</scope>
    <source>
        <strain evidence="2 3">DSM 5692</strain>
    </source>
</reference>
<keyword evidence="3" id="KW-1185">Reference proteome</keyword>
<dbReference type="Proteomes" id="UP000001052">
    <property type="component" value="Chromosome"/>
</dbReference>
<dbReference type="InterPro" id="IPR014729">
    <property type="entry name" value="Rossmann-like_a/b/a_fold"/>
</dbReference>
<gene>
    <name evidence="2" type="ordered locus">Dret_2375</name>
</gene>
<dbReference type="SUPFAM" id="SSF52402">
    <property type="entry name" value="Adenine nucleotide alpha hydrolases-like"/>
    <property type="match status" value="1"/>
</dbReference>
<dbReference type="HOGENOM" id="CLU_049301_16_2_7"/>
<dbReference type="AlphaFoldDB" id="C8X5G0"/>
<dbReference type="eggNOG" id="COG0589">
    <property type="taxonomic scope" value="Bacteria"/>
</dbReference>
<dbReference type="InterPro" id="IPR006016">
    <property type="entry name" value="UspA"/>
</dbReference>
<name>C8X5G0_DESRD</name>